<dbReference type="Proteomes" id="UP001165652">
    <property type="component" value="Unassembled WGS sequence"/>
</dbReference>
<keyword evidence="2" id="KW-1185">Reference proteome</keyword>
<dbReference type="EMBL" id="JAQQLI010000007">
    <property type="protein sequence ID" value="MDC7785379.1"/>
    <property type="molecule type" value="Genomic_DNA"/>
</dbReference>
<comment type="caution">
    <text evidence="1">The sequence shown here is derived from an EMBL/GenBank/DDBJ whole genome shotgun (WGS) entry which is preliminary data.</text>
</comment>
<reference evidence="1" key="1">
    <citation type="journal article" date="2023" name="Microbiol Resour">
        <title>Genome Sequences of Rhodoplanes serenus and Two Thermotolerant Strains, Rhodoplanes tepidamans and 'Rhodoplanes cryptolactis,' Further Refine the Genus.</title>
        <authorList>
            <person name="Rayyan A.A."/>
            <person name="Kyndt J.A."/>
        </authorList>
    </citation>
    <scope>NUCLEOTIDE SEQUENCE</scope>
    <source>
        <strain evidence="1">DSM 9987</strain>
    </source>
</reference>
<accession>A0ABT5J6V0</accession>
<evidence type="ECO:0000313" key="1">
    <source>
        <dbReference type="EMBL" id="MDC7785379.1"/>
    </source>
</evidence>
<dbReference type="RefSeq" id="WP_272776224.1">
    <property type="nucleotide sequence ID" value="NZ_JAQQLI010000007.1"/>
</dbReference>
<protein>
    <recommendedName>
        <fullName evidence="3">Peptidase</fullName>
    </recommendedName>
</protein>
<proteinExistence type="predicted"/>
<name>A0ABT5J6V0_RHOTP</name>
<reference evidence="1" key="2">
    <citation type="submission" date="2023-02" db="EMBL/GenBank/DDBJ databases">
        <authorList>
            <person name="Rayyan A."/>
            <person name="Meyer T."/>
            <person name="Kyndt J.A."/>
        </authorList>
    </citation>
    <scope>NUCLEOTIDE SEQUENCE</scope>
    <source>
        <strain evidence="1">DSM 9987</strain>
    </source>
</reference>
<evidence type="ECO:0008006" key="3">
    <source>
        <dbReference type="Google" id="ProtNLM"/>
    </source>
</evidence>
<sequence>MFSAARRAATLAILTLQPTYVGFDMRDDGTLIVAIPSNGGLVIASDSRLSVESSFCDGVEKFIELQRPERLLLFVTGRRGFWPASITIAPDPCTFIKTNSREFDFGETAKAYIENFSGRPSELDLKSLSDHCIKALTTYIGEHPYRLNGMSVTSSLTLASFDIETSTYQINTIEFSTEMTSGGNISSKLILDAKGSGDDELAEPYVFGELDYYQTHVHNRLKDEPIRQSTRQFLSKAQKVGETSPQDAADRAADMIEAASRRTLVVPASSGIGGPVAVRLVGATARPSKLTISPPP</sequence>
<gene>
    <name evidence="1" type="ORF">PQJ73_06765</name>
</gene>
<evidence type="ECO:0000313" key="2">
    <source>
        <dbReference type="Proteomes" id="UP001165652"/>
    </source>
</evidence>
<organism evidence="1 2">
    <name type="scientific">Rhodoplanes tepidamans</name>
    <name type="common">Rhodoplanes cryptolactis</name>
    <dbReference type="NCBI Taxonomy" id="200616"/>
    <lineage>
        <taxon>Bacteria</taxon>
        <taxon>Pseudomonadati</taxon>
        <taxon>Pseudomonadota</taxon>
        <taxon>Alphaproteobacteria</taxon>
        <taxon>Hyphomicrobiales</taxon>
        <taxon>Nitrobacteraceae</taxon>
        <taxon>Rhodoplanes</taxon>
    </lineage>
</organism>